<evidence type="ECO:0000256" key="1">
    <source>
        <dbReference type="SAM" id="MobiDB-lite"/>
    </source>
</evidence>
<organism evidence="2 3">
    <name type="scientific">Plectosphaerella cucumerina</name>
    <dbReference type="NCBI Taxonomy" id="40658"/>
    <lineage>
        <taxon>Eukaryota</taxon>
        <taxon>Fungi</taxon>
        <taxon>Dikarya</taxon>
        <taxon>Ascomycota</taxon>
        <taxon>Pezizomycotina</taxon>
        <taxon>Sordariomycetes</taxon>
        <taxon>Hypocreomycetidae</taxon>
        <taxon>Glomerellales</taxon>
        <taxon>Plectosphaerellaceae</taxon>
        <taxon>Plectosphaerella</taxon>
    </lineage>
</organism>
<sequence>MPRHPKAHHHSGISYCHRELPRQRGRGVSLVASTSLTATSPLLHLIVSPGLSREEPFKAEFATKSHKIPPSTASTEMLWTANPSIDGRTKYPRCCCVEPIRHGRCLETSLDALPGRQEAEIAGAESAILTDVARGSSSGARPSFAPPSSASTLRNGVDV</sequence>
<protein>
    <submittedName>
        <fullName evidence="2">Uncharacterized protein</fullName>
    </submittedName>
</protein>
<dbReference type="EMBL" id="JAGPXD010000004">
    <property type="protein sequence ID" value="KAH7358156.1"/>
    <property type="molecule type" value="Genomic_DNA"/>
</dbReference>
<feature type="region of interest" description="Disordered" evidence="1">
    <location>
        <begin position="135"/>
        <end position="159"/>
    </location>
</feature>
<proteinExistence type="predicted"/>
<comment type="caution">
    <text evidence="2">The sequence shown here is derived from an EMBL/GenBank/DDBJ whole genome shotgun (WGS) entry which is preliminary data.</text>
</comment>
<keyword evidence="3" id="KW-1185">Reference proteome</keyword>
<dbReference type="Proteomes" id="UP000813385">
    <property type="component" value="Unassembled WGS sequence"/>
</dbReference>
<dbReference type="AlphaFoldDB" id="A0A8K0TDI1"/>
<reference evidence="2" key="1">
    <citation type="journal article" date="2021" name="Nat. Commun.">
        <title>Genetic determinants of endophytism in the Arabidopsis root mycobiome.</title>
        <authorList>
            <person name="Mesny F."/>
            <person name="Miyauchi S."/>
            <person name="Thiergart T."/>
            <person name="Pickel B."/>
            <person name="Atanasova L."/>
            <person name="Karlsson M."/>
            <person name="Huettel B."/>
            <person name="Barry K.W."/>
            <person name="Haridas S."/>
            <person name="Chen C."/>
            <person name="Bauer D."/>
            <person name="Andreopoulos W."/>
            <person name="Pangilinan J."/>
            <person name="LaButti K."/>
            <person name="Riley R."/>
            <person name="Lipzen A."/>
            <person name="Clum A."/>
            <person name="Drula E."/>
            <person name="Henrissat B."/>
            <person name="Kohler A."/>
            <person name="Grigoriev I.V."/>
            <person name="Martin F.M."/>
            <person name="Hacquard S."/>
        </authorList>
    </citation>
    <scope>NUCLEOTIDE SEQUENCE</scope>
    <source>
        <strain evidence="2">MPI-CAGE-AT-0016</strain>
    </source>
</reference>
<feature type="compositionally biased region" description="Low complexity" evidence="1">
    <location>
        <begin position="135"/>
        <end position="151"/>
    </location>
</feature>
<accession>A0A8K0TDI1</accession>
<evidence type="ECO:0000313" key="2">
    <source>
        <dbReference type="EMBL" id="KAH7358156.1"/>
    </source>
</evidence>
<gene>
    <name evidence="2" type="ORF">B0T11DRAFT_283824</name>
</gene>
<evidence type="ECO:0000313" key="3">
    <source>
        <dbReference type="Proteomes" id="UP000813385"/>
    </source>
</evidence>
<name>A0A8K0TDI1_9PEZI</name>